<organism evidence="2 3">
    <name type="scientific">Paspalum notatum var. saurae</name>
    <dbReference type="NCBI Taxonomy" id="547442"/>
    <lineage>
        <taxon>Eukaryota</taxon>
        <taxon>Viridiplantae</taxon>
        <taxon>Streptophyta</taxon>
        <taxon>Embryophyta</taxon>
        <taxon>Tracheophyta</taxon>
        <taxon>Spermatophyta</taxon>
        <taxon>Magnoliopsida</taxon>
        <taxon>Liliopsida</taxon>
        <taxon>Poales</taxon>
        <taxon>Poaceae</taxon>
        <taxon>PACMAD clade</taxon>
        <taxon>Panicoideae</taxon>
        <taxon>Andropogonodae</taxon>
        <taxon>Paspaleae</taxon>
        <taxon>Paspalinae</taxon>
        <taxon>Paspalum</taxon>
    </lineage>
</organism>
<dbReference type="EMBL" id="CP144747">
    <property type="protein sequence ID" value="WVZ62860.1"/>
    <property type="molecule type" value="Genomic_DNA"/>
</dbReference>
<accession>A0AAQ3WIN0</accession>
<reference evidence="2 3" key="1">
    <citation type="submission" date="2024-02" db="EMBL/GenBank/DDBJ databases">
        <title>High-quality chromosome-scale genome assembly of Pensacola bahiagrass (Paspalum notatum Flugge var. saurae).</title>
        <authorList>
            <person name="Vega J.M."/>
            <person name="Podio M."/>
            <person name="Orjuela J."/>
            <person name="Siena L.A."/>
            <person name="Pessino S.C."/>
            <person name="Combes M.C."/>
            <person name="Mariac C."/>
            <person name="Albertini E."/>
            <person name="Pupilli F."/>
            <person name="Ortiz J.P.A."/>
            <person name="Leblanc O."/>
        </authorList>
    </citation>
    <scope>NUCLEOTIDE SEQUENCE [LARGE SCALE GENOMIC DNA]</scope>
    <source>
        <strain evidence="2">R1</strain>
        <tissue evidence="2">Leaf</tissue>
    </source>
</reference>
<sequence length="195" mass="20946">MVLAEMCARINEGIHNLNEKCTNVMTKPVKDVGYIKWMANLNTIYPFHFPDPDQTAFLLRDLPPSPATPRSPAPTKYWCCSSPSAVSSVFNEARRGQQGAGGALLSASMLTSPLAHAVLTAELCSDTPPALWRETSECGSAWEARRPAKRSYGRLQGDGQQGTGGAFMEAAAAHGLRPPGSSGADGLIDISKREW</sequence>
<dbReference type="AlphaFoldDB" id="A0AAQ3WIN0"/>
<protein>
    <submittedName>
        <fullName evidence="2">Uncharacterized protein</fullName>
    </submittedName>
</protein>
<name>A0AAQ3WIN0_PASNO</name>
<evidence type="ECO:0000313" key="2">
    <source>
        <dbReference type="EMBL" id="WVZ62860.1"/>
    </source>
</evidence>
<proteinExistence type="predicted"/>
<dbReference type="Proteomes" id="UP001341281">
    <property type="component" value="Chromosome 03"/>
</dbReference>
<keyword evidence="3" id="KW-1185">Reference proteome</keyword>
<evidence type="ECO:0000313" key="3">
    <source>
        <dbReference type="Proteomes" id="UP001341281"/>
    </source>
</evidence>
<gene>
    <name evidence="2" type="ORF">U9M48_012554</name>
</gene>
<feature type="region of interest" description="Disordered" evidence="1">
    <location>
        <begin position="175"/>
        <end position="195"/>
    </location>
</feature>
<evidence type="ECO:0000256" key="1">
    <source>
        <dbReference type="SAM" id="MobiDB-lite"/>
    </source>
</evidence>